<reference evidence="2 3" key="1">
    <citation type="journal article" date="2014" name="Genome Announc.">
        <title>Draft Genome Sequence of the Carrageenan-Degrading Bacterium Cellulophaga sp. Strain KL-A, Isolated from Decaying Marine Algae.</title>
        <authorList>
            <person name="Shan D."/>
            <person name="Ying J."/>
            <person name="Li X."/>
            <person name="Gao Z."/>
            <person name="Wei G."/>
            <person name="Shao Z."/>
        </authorList>
    </citation>
    <scope>NUCLEOTIDE SEQUENCE [LARGE SCALE GENOMIC DNA]</scope>
    <source>
        <strain evidence="2 3">KL-A</strain>
    </source>
</reference>
<comment type="caution">
    <text evidence="2">The sequence shown here is derived from an EMBL/GenBank/DDBJ whole genome shotgun (WGS) entry which is preliminary data.</text>
</comment>
<evidence type="ECO:0000256" key="1">
    <source>
        <dbReference type="SAM" id="MobiDB-lite"/>
    </source>
</evidence>
<evidence type="ECO:0000313" key="2">
    <source>
        <dbReference type="EMBL" id="EWH14386.1"/>
    </source>
</evidence>
<dbReference type="RefSeq" id="WP_013622032.1">
    <property type="nucleotide sequence ID" value="NZ_ARZX01000004.1"/>
</dbReference>
<organism evidence="2 3">
    <name type="scientific">Cellulophaga geojensis KL-A</name>
    <dbReference type="NCBI Taxonomy" id="1328323"/>
    <lineage>
        <taxon>Bacteria</taxon>
        <taxon>Pseudomonadati</taxon>
        <taxon>Bacteroidota</taxon>
        <taxon>Flavobacteriia</taxon>
        <taxon>Flavobacteriales</taxon>
        <taxon>Flavobacteriaceae</taxon>
        <taxon>Cellulophaga</taxon>
    </lineage>
</organism>
<dbReference type="Proteomes" id="UP000019275">
    <property type="component" value="Unassembled WGS sequence"/>
</dbReference>
<name>A0ABN0RR55_9FLAO</name>
<dbReference type="EMBL" id="ARZX01000004">
    <property type="protein sequence ID" value="EWH14386.1"/>
    <property type="molecule type" value="Genomic_DNA"/>
</dbReference>
<feature type="region of interest" description="Disordered" evidence="1">
    <location>
        <begin position="19"/>
        <end position="48"/>
    </location>
</feature>
<feature type="compositionally biased region" description="Polar residues" evidence="1">
    <location>
        <begin position="30"/>
        <end position="48"/>
    </location>
</feature>
<keyword evidence="3" id="KW-1185">Reference proteome</keyword>
<gene>
    <name evidence="2" type="ORF">KLA_05176</name>
</gene>
<protein>
    <submittedName>
        <fullName evidence="2">Uncharacterized protein</fullName>
    </submittedName>
</protein>
<sequence length="48" mass="5515">MIHIKQACITNSRVGRSWVKESLRPKNDKQNATNKNGNTDSFKNLNKE</sequence>
<proteinExistence type="predicted"/>
<feature type="compositionally biased region" description="Basic and acidic residues" evidence="1">
    <location>
        <begin position="19"/>
        <end position="29"/>
    </location>
</feature>
<evidence type="ECO:0000313" key="3">
    <source>
        <dbReference type="Proteomes" id="UP000019275"/>
    </source>
</evidence>
<accession>A0ABN0RR55</accession>